<proteinExistence type="predicted"/>
<evidence type="ECO:0000313" key="1">
    <source>
        <dbReference type="EMBL" id="CAA9588717.1"/>
    </source>
</evidence>
<accession>A0A6J4VYV4</accession>
<evidence type="ECO:0008006" key="2">
    <source>
        <dbReference type="Google" id="ProtNLM"/>
    </source>
</evidence>
<name>A0A6J4VYV4_9DEIN</name>
<organism evidence="1">
    <name type="scientific">uncultured Truepera sp</name>
    <dbReference type="NCBI Taxonomy" id="543023"/>
    <lineage>
        <taxon>Bacteria</taxon>
        <taxon>Thermotogati</taxon>
        <taxon>Deinococcota</taxon>
        <taxon>Deinococci</taxon>
        <taxon>Trueperales</taxon>
        <taxon>Trueperaceae</taxon>
        <taxon>Truepera</taxon>
        <taxon>environmental samples</taxon>
    </lineage>
</organism>
<gene>
    <name evidence="1" type="ORF">AVDCRST_MAG86-4410</name>
</gene>
<protein>
    <recommendedName>
        <fullName evidence="2">DUF4388 domain-containing protein</fullName>
    </recommendedName>
</protein>
<dbReference type="EMBL" id="CADCWP010000366">
    <property type="protein sequence ID" value="CAA9588717.1"/>
    <property type="molecule type" value="Genomic_DNA"/>
</dbReference>
<sequence length="354" mass="37752">MKAASGSLGALSARTFLEMLTLDEASGTLFFGLGAASTLIRLQGGKLASHTDLGADFDLDACGAQFSFWPHPESQLLPTLPSRYPDRQNLWPLPALSETPLLSTSETSLRALIARLTAETFNGALVLENATVQGLLLFQRGQLGGAAAEGDGQLRLGSAALRPLLHAPEAAALTLHALPEIVSASMLGWLLGLQVSDVGGLPKDFTGLELSATGARYHRAGNPYLHLPHPGEHAPVSPTPSFFVPGLYALCQSVPSLTLPTEPPGWERLRYGLTLRGRDALNPMTELSMRFQGEFGRAGRRALEGFRGDLNLEEAADALKLDLSELKTTVERLEAQGFIRPVSNPSPTPGGYTR</sequence>
<dbReference type="AlphaFoldDB" id="A0A6J4VYV4"/>
<reference evidence="1" key="1">
    <citation type="submission" date="2020-02" db="EMBL/GenBank/DDBJ databases">
        <authorList>
            <person name="Meier V. D."/>
        </authorList>
    </citation>
    <scope>NUCLEOTIDE SEQUENCE</scope>
    <source>
        <strain evidence="1">AVDCRST_MAG86</strain>
    </source>
</reference>